<dbReference type="Proteomes" id="UP000570361">
    <property type="component" value="Unassembled WGS sequence"/>
</dbReference>
<accession>A0A7W5AUB8</accession>
<comment type="caution">
    <text evidence="1">The sequence shown here is derived from an EMBL/GenBank/DDBJ whole genome shotgun (WGS) entry which is preliminary data.</text>
</comment>
<dbReference type="AlphaFoldDB" id="A0A7W5AUB8"/>
<name>A0A7W5AUB8_9BACL</name>
<organism evidence="1 2">
    <name type="scientific">Paenibacillus phyllosphaerae</name>
    <dbReference type="NCBI Taxonomy" id="274593"/>
    <lineage>
        <taxon>Bacteria</taxon>
        <taxon>Bacillati</taxon>
        <taxon>Bacillota</taxon>
        <taxon>Bacilli</taxon>
        <taxon>Bacillales</taxon>
        <taxon>Paenibacillaceae</taxon>
        <taxon>Paenibacillus</taxon>
    </lineage>
</organism>
<dbReference type="SUPFAM" id="SSF50370">
    <property type="entry name" value="Ricin B-like lectins"/>
    <property type="match status" value="1"/>
</dbReference>
<dbReference type="Gene3D" id="2.170.15.10">
    <property type="entry name" value="Proaerolysin, chain A, domain 3"/>
    <property type="match status" value="1"/>
</dbReference>
<dbReference type="PANTHER" id="PTHR39244">
    <property type="entry name" value="NATTERIN-4"/>
    <property type="match status" value="1"/>
</dbReference>
<dbReference type="Pfam" id="PF03318">
    <property type="entry name" value="ETX_MTX2"/>
    <property type="match status" value="1"/>
</dbReference>
<sequence>MPETVEYVVIVSKARSKDSQVLVITATTEQEKPVVAAKQEYGNEYQLWEKRQVRANDSNVYALVNKKTGTCLGRANASNGSKIVLGTVAEAKINDFYAWRDDNVPGTHNAIKSNADWEQKLNIPGNGPYSSGQGLVTWEWSRGQQNELWVCVPDSKLITLTRMDFQMDQASILKSVPVVSSKQLVTNLTAHEQTETVTFSVTKGKTYSFKREHGLKISEGITFSAGLPLVGETEVEIVVEGTHTYSEDHTEEETEEVTLEIPVTVPAQSAVTVSAIMLQGIIDVPYTATFEIKYPDATFTEKASGIFKGVNTFTVTTEFKPVESEKAKT</sequence>
<protein>
    <submittedName>
        <fullName evidence="1">Uncharacterized protein</fullName>
    </submittedName>
</protein>
<dbReference type="InterPro" id="IPR004991">
    <property type="entry name" value="Aerolysin-like"/>
</dbReference>
<evidence type="ECO:0000313" key="2">
    <source>
        <dbReference type="Proteomes" id="UP000570361"/>
    </source>
</evidence>
<dbReference type="SUPFAM" id="SSF56973">
    <property type="entry name" value="Aerolisin/ETX pore-forming domain"/>
    <property type="match status" value="1"/>
</dbReference>
<dbReference type="InterPro" id="IPR035992">
    <property type="entry name" value="Ricin_B-like_lectins"/>
</dbReference>
<dbReference type="RefSeq" id="WP_183597392.1">
    <property type="nucleotide sequence ID" value="NZ_JACHXK010000002.1"/>
</dbReference>
<evidence type="ECO:0000313" key="1">
    <source>
        <dbReference type="EMBL" id="MBB3108817.1"/>
    </source>
</evidence>
<dbReference type="InterPro" id="IPR053237">
    <property type="entry name" value="Natterin_C"/>
</dbReference>
<dbReference type="Gene3D" id="2.80.10.50">
    <property type="match status" value="1"/>
</dbReference>
<keyword evidence="2" id="KW-1185">Reference proteome</keyword>
<proteinExistence type="predicted"/>
<dbReference type="PANTHER" id="PTHR39244:SF5">
    <property type="entry name" value="NATTERIN-3-LIKE"/>
    <property type="match status" value="1"/>
</dbReference>
<reference evidence="1 2" key="1">
    <citation type="submission" date="2020-08" db="EMBL/GenBank/DDBJ databases">
        <title>Genomic Encyclopedia of Type Strains, Phase III (KMG-III): the genomes of soil and plant-associated and newly described type strains.</title>
        <authorList>
            <person name="Whitman W."/>
        </authorList>
    </citation>
    <scope>NUCLEOTIDE SEQUENCE [LARGE SCALE GENOMIC DNA]</scope>
    <source>
        <strain evidence="1 2">CECT 5862</strain>
    </source>
</reference>
<dbReference type="EMBL" id="JACHXK010000002">
    <property type="protein sequence ID" value="MBB3108817.1"/>
    <property type="molecule type" value="Genomic_DNA"/>
</dbReference>
<gene>
    <name evidence="1" type="ORF">FHS18_000869</name>
</gene>